<dbReference type="InterPro" id="IPR029071">
    <property type="entry name" value="Ubiquitin-like_domsf"/>
</dbReference>
<dbReference type="EC" id="1.1.1.49" evidence="2"/>
<evidence type="ECO:0000256" key="7">
    <source>
        <dbReference type="SAM" id="MobiDB-lite"/>
    </source>
</evidence>
<gene>
    <name evidence="10" type="ORF">PGLA1383_LOCUS26661</name>
</gene>
<feature type="domain" description="Glucose-6-phosphate dehydrogenase C-terminal" evidence="9">
    <location>
        <begin position="218"/>
        <end position="313"/>
    </location>
</feature>
<evidence type="ECO:0000313" key="11">
    <source>
        <dbReference type="Proteomes" id="UP000654075"/>
    </source>
</evidence>
<dbReference type="Gene3D" id="3.10.20.90">
    <property type="entry name" value="Phosphatidylinositol 3-kinase Catalytic Subunit, Chain A, domain 1"/>
    <property type="match status" value="1"/>
</dbReference>
<dbReference type="EMBL" id="CAJNNV010024033">
    <property type="protein sequence ID" value="CAE8608834.1"/>
    <property type="molecule type" value="Genomic_DNA"/>
</dbReference>
<dbReference type="InterPro" id="IPR022674">
    <property type="entry name" value="G6P_DH_NAD-bd"/>
</dbReference>
<name>A0A813FEG8_POLGL</name>
<keyword evidence="3" id="KW-0313">Glucose metabolism</keyword>
<dbReference type="OrthoDB" id="60984at2759"/>
<dbReference type="GO" id="GO:0006006">
    <property type="term" value="P:glucose metabolic process"/>
    <property type="evidence" value="ECO:0007669"/>
    <property type="project" value="UniProtKB-KW"/>
</dbReference>
<evidence type="ECO:0000259" key="8">
    <source>
        <dbReference type="Pfam" id="PF00479"/>
    </source>
</evidence>
<evidence type="ECO:0000256" key="5">
    <source>
        <dbReference type="ARBA" id="ARBA00023002"/>
    </source>
</evidence>
<comment type="pathway">
    <text evidence="1">Carbohydrate degradation; pentose phosphate pathway; D-ribulose 5-phosphate from D-glucose 6-phosphate (oxidative stage): step 1/3.</text>
</comment>
<dbReference type="GO" id="GO:0004345">
    <property type="term" value="F:glucose-6-phosphate dehydrogenase activity"/>
    <property type="evidence" value="ECO:0007669"/>
    <property type="project" value="UniProtKB-EC"/>
</dbReference>
<comment type="caution">
    <text evidence="10">The sequence shown here is derived from an EMBL/GenBank/DDBJ whole genome shotgun (WGS) entry which is preliminary data.</text>
</comment>
<dbReference type="InterPro" id="IPR001282">
    <property type="entry name" value="G6P_DH"/>
</dbReference>
<feature type="domain" description="Glucose-6-phosphate dehydrogenase NAD-binding" evidence="8">
    <location>
        <begin position="34"/>
        <end position="216"/>
    </location>
</feature>
<dbReference type="SUPFAM" id="SSF54236">
    <property type="entry name" value="Ubiquitin-like"/>
    <property type="match status" value="1"/>
</dbReference>
<evidence type="ECO:0000259" key="9">
    <source>
        <dbReference type="Pfam" id="PF02781"/>
    </source>
</evidence>
<dbReference type="Pfam" id="PF00479">
    <property type="entry name" value="G6PD_N"/>
    <property type="match status" value="1"/>
</dbReference>
<feature type="non-terminal residue" evidence="10">
    <location>
        <position position="563"/>
    </location>
</feature>
<dbReference type="PANTHER" id="PTHR23429:SF0">
    <property type="entry name" value="GLUCOSE-6-PHOSPHATE 1-DEHYDROGENASE"/>
    <property type="match status" value="1"/>
</dbReference>
<keyword evidence="4" id="KW-0521">NADP</keyword>
<reference evidence="10" key="1">
    <citation type="submission" date="2021-02" db="EMBL/GenBank/DDBJ databases">
        <authorList>
            <person name="Dougan E. K."/>
            <person name="Rhodes N."/>
            <person name="Thang M."/>
            <person name="Chan C."/>
        </authorList>
    </citation>
    <scope>NUCLEOTIDE SEQUENCE</scope>
</reference>
<dbReference type="AlphaFoldDB" id="A0A813FEG8"/>
<dbReference type="InterPro" id="IPR036291">
    <property type="entry name" value="NAD(P)-bd_dom_sf"/>
</dbReference>
<dbReference type="Pfam" id="PF02781">
    <property type="entry name" value="G6PD_C"/>
    <property type="match status" value="1"/>
</dbReference>
<dbReference type="PANTHER" id="PTHR23429">
    <property type="entry name" value="GLUCOSE-6-PHOSPHATE 1-DEHYDROGENASE G6PD"/>
    <property type="match status" value="1"/>
</dbReference>
<dbReference type="CDD" id="cd17039">
    <property type="entry name" value="Ubl_ubiquitin_like"/>
    <property type="match status" value="1"/>
</dbReference>
<dbReference type="Gene3D" id="3.40.50.720">
    <property type="entry name" value="NAD(P)-binding Rossmann-like Domain"/>
    <property type="match status" value="1"/>
</dbReference>
<sequence>VPGAWQFPLDYIMRHNYICVCQVHKDVASHLSFVVLGAGGDLAKKKTFPSLFQLCLSRALPSNVSIVGCDDPAYHPALDSPDALFTKNLLPYLQKEGGKPGDLRDFQECFSFVPVSLDKPDSMRELHKVLKEKAKGLRDNRIFYLALPPFLFQHAVKLIMEECNSEPGGYVRVIVEKPFGNDLESAQKLAGQISAHLKESQIYRIDHYLAKNMVLNILALRFANREFGRLFHADNVANVRITFKEDISVAGRAGYFDGYGIIRDVMQNHLLQLLTLALMEAPASLKPEDVRDEKVKKSPHEVSLDECAVGQYAGYQGIAVLAEAAATSLSLEGINALAAAMDAVKNDLSGPHLAEFTAAKIEALCKQFPAGPLKVLPSSWTSIRDAFVGVPAARHSFLQTSPAMSTVRFAEPGMMESETAETETSEEEDQGSEEGLVGIVQGSKRFLVQWVSEETTEQFRERVSLLTGVPAEKQQLKLADKQLLGEGQTLLSQYEVNGAIRLIWLEDLRSPQERGEKGETILDKIGTLWKLDNITILSLIVVAVEFVKDLLPVLLKWGYPMPY</sequence>
<feature type="compositionally biased region" description="Acidic residues" evidence="7">
    <location>
        <begin position="418"/>
        <end position="432"/>
    </location>
</feature>
<keyword evidence="6" id="KW-0119">Carbohydrate metabolism</keyword>
<accession>A0A813FEG8</accession>
<dbReference type="Gene3D" id="3.30.360.10">
    <property type="entry name" value="Dihydrodipicolinate Reductase, domain 2"/>
    <property type="match status" value="1"/>
</dbReference>
<keyword evidence="5" id="KW-0560">Oxidoreductase</keyword>
<dbReference type="InterPro" id="IPR022675">
    <property type="entry name" value="G6P_DH_C"/>
</dbReference>
<dbReference type="SUPFAM" id="SSF51735">
    <property type="entry name" value="NAD(P)-binding Rossmann-fold domains"/>
    <property type="match status" value="1"/>
</dbReference>
<dbReference type="PRINTS" id="PR00079">
    <property type="entry name" value="G6PDHDRGNASE"/>
</dbReference>
<dbReference type="GO" id="GO:0050661">
    <property type="term" value="F:NADP binding"/>
    <property type="evidence" value="ECO:0007669"/>
    <property type="project" value="InterPro"/>
</dbReference>
<evidence type="ECO:0000256" key="3">
    <source>
        <dbReference type="ARBA" id="ARBA00022526"/>
    </source>
</evidence>
<dbReference type="Proteomes" id="UP000654075">
    <property type="component" value="Unassembled WGS sequence"/>
</dbReference>
<protein>
    <recommendedName>
        <fullName evidence="2">glucose-6-phosphate dehydrogenase (NADP(+))</fullName>
        <ecNumber evidence="2">1.1.1.49</ecNumber>
    </recommendedName>
</protein>
<evidence type="ECO:0000256" key="2">
    <source>
        <dbReference type="ARBA" id="ARBA00013019"/>
    </source>
</evidence>
<proteinExistence type="predicted"/>
<keyword evidence="11" id="KW-1185">Reference proteome</keyword>
<evidence type="ECO:0000256" key="1">
    <source>
        <dbReference type="ARBA" id="ARBA00004937"/>
    </source>
</evidence>
<organism evidence="10 11">
    <name type="scientific">Polarella glacialis</name>
    <name type="common">Dinoflagellate</name>
    <dbReference type="NCBI Taxonomy" id="89957"/>
    <lineage>
        <taxon>Eukaryota</taxon>
        <taxon>Sar</taxon>
        <taxon>Alveolata</taxon>
        <taxon>Dinophyceae</taxon>
        <taxon>Suessiales</taxon>
        <taxon>Suessiaceae</taxon>
        <taxon>Polarella</taxon>
    </lineage>
</organism>
<evidence type="ECO:0000256" key="4">
    <source>
        <dbReference type="ARBA" id="ARBA00022857"/>
    </source>
</evidence>
<feature type="region of interest" description="Disordered" evidence="7">
    <location>
        <begin position="413"/>
        <end position="433"/>
    </location>
</feature>
<dbReference type="SUPFAM" id="SSF55347">
    <property type="entry name" value="Glyceraldehyde-3-phosphate dehydrogenase-like, C-terminal domain"/>
    <property type="match status" value="1"/>
</dbReference>
<evidence type="ECO:0000256" key="6">
    <source>
        <dbReference type="ARBA" id="ARBA00023277"/>
    </source>
</evidence>
<dbReference type="GO" id="GO:0009051">
    <property type="term" value="P:pentose-phosphate shunt, oxidative branch"/>
    <property type="evidence" value="ECO:0007669"/>
    <property type="project" value="TreeGrafter"/>
</dbReference>
<evidence type="ECO:0000313" key="10">
    <source>
        <dbReference type="EMBL" id="CAE8608834.1"/>
    </source>
</evidence>